<protein>
    <submittedName>
        <fullName evidence="2">Uncharacterized protein</fullName>
    </submittedName>
</protein>
<evidence type="ECO:0000313" key="2">
    <source>
        <dbReference type="EMBL" id="MPC48880.1"/>
    </source>
</evidence>
<accession>A0A5B7FMD5</accession>
<evidence type="ECO:0000256" key="1">
    <source>
        <dbReference type="SAM" id="MobiDB-lite"/>
    </source>
</evidence>
<comment type="caution">
    <text evidence="2">The sequence shown here is derived from an EMBL/GenBank/DDBJ whole genome shotgun (WGS) entry which is preliminary data.</text>
</comment>
<dbReference type="EMBL" id="VSRR010008534">
    <property type="protein sequence ID" value="MPC48880.1"/>
    <property type="molecule type" value="Genomic_DNA"/>
</dbReference>
<dbReference type="Proteomes" id="UP000324222">
    <property type="component" value="Unassembled WGS sequence"/>
</dbReference>
<evidence type="ECO:0000313" key="3">
    <source>
        <dbReference type="Proteomes" id="UP000324222"/>
    </source>
</evidence>
<keyword evidence="3" id="KW-1185">Reference proteome</keyword>
<organism evidence="2 3">
    <name type="scientific">Portunus trituberculatus</name>
    <name type="common">Swimming crab</name>
    <name type="synonym">Neptunus trituberculatus</name>
    <dbReference type="NCBI Taxonomy" id="210409"/>
    <lineage>
        <taxon>Eukaryota</taxon>
        <taxon>Metazoa</taxon>
        <taxon>Ecdysozoa</taxon>
        <taxon>Arthropoda</taxon>
        <taxon>Crustacea</taxon>
        <taxon>Multicrustacea</taxon>
        <taxon>Malacostraca</taxon>
        <taxon>Eumalacostraca</taxon>
        <taxon>Eucarida</taxon>
        <taxon>Decapoda</taxon>
        <taxon>Pleocyemata</taxon>
        <taxon>Brachyura</taxon>
        <taxon>Eubrachyura</taxon>
        <taxon>Portunoidea</taxon>
        <taxon>Portunidae</taxon>
        <taxon>Portuninae</taxon>
        <taxon>Portunus</taxon>
    </lineage>
</organism>
<feature type="region of interest" description="Disordered" evidence="1">
    <location>
        <begin position="1"/>
        <end position="53"/>
    </location>
</feature>
<name>A0A5B7FMD5_PORTR</name>
<dbReference type="AlphaFoldDB" id="A0A5B7FMD5"/>
<gene>
    <name evidence="2" type="ORF">E2C01_042665</name>
</gene>
<proteinExistence type="predicted"/>
<reference evidence="2 3" key="1">
    <citation type="submission" date="2019-05" db="EMBL/GenBank/DDBJ databases">
        <title>Another draft genome of Portunus trituberculatus and its Hox gene families provides insights of decapod evolution.</title>
        <authorList>
            <person name="Jeong J.-H."/>
            <person name="Song I."/>
            <person name="Kim S."/>
            <person name="Choi T."/>
            <person name="Kim D."/>
            <person name="Ryu S."/>
            <person name="Kim W."/>
        </authorList>
    </citation>
    <scope>NUCLEOTIDE SEQUENCE [LARGE SCALE GENOMIC DNA]</scope>
    <source>
        <tissue evidence="2">Muscle</tissue>
    </source>
</reference>
<sequence length="80" mass="8694">MRTVLSWRPVPSGHAVSKSGVQPDPRPPRTGRSYHGSHHSPAGRKAVVQRPGTSQLPVSFCRLIISNQVSHGQPLQNARP</sequence>